<name>A0A9P0BRF0_CHRIL</name>
<dbReference type="InterPro" id="IPR038606">
    <property type="entry name" value="To_sf"/>
</dbReference>
<dbReference type="PANTHER" id="PTHR11008">
    <property type="entry name" value="PROTEIN TAKEOUT-LIKE PROTEIN"/>
    <property type="match status" value="1"/>
</dbReference>
<keyword evidence="3" id="KW-1185">Reference proteome</keyword>
<feature type="signal peptide" evidence="1">
    <location>
        <begin position="1"/>
        <end position="19"/>
    </location>
</feature>
<protein>
    <submittedName>
        <fullName evidence="2">Uncharacterized protein</fullName>
    </submittedName>
</protein>
<accession>A0A9P0BRF0</accession>
<evidence type="ECO:0000313" key="3">
    <source>
        <dbReference type="Proteomes" id="UP001154114"/>
    </source>
</evidence>
<dbReference type="Gene3D" id="3.15.10.30">
    <property type="entry name" value="Haemolymph juvenile hormone binding protein"/>
    <property type="match status" value="1"/>
</dbReference>
<sequence length="223" mass="24451">MFSTPVFVFAVICFASVKSERKLCDFNDEKCLADGSNRSFGQFIGGIPGVPPSDPLSVGTLDGSTPSMKYKIYDANLVGMKNCKVDKVGIDLQTDKYKYQVKCPHLSIDLKTEVSGDVGEGKGNCKVAVENYHLKYSGDYAKTQDANGKLHMNLKSHVYEEDPIGKLSIECQNADGSGLPGDKWQAVGQQLLKPIIESFGNKYISNLNAYLAVVPVEDLFYQE</sequence>
<dbReference type="SMART" id="SM00700">
    <property type="entry name" value="JHBP"/>
    <property type="match status" value="1"/>
</dbReference>
<dbReference type="Pfam" id="PF06585">
    <property type="entry name" value="JHBP"/>
    <property type="match status" value="1"/>
</dbReference>
<dbReference type="GO" id="GO:0005615">
    <property type="term" value="C:extracellular space"/>
    <property type="evidence" value="ECO:0007669"/>
    <property type="project" value="TreeGrafter"/>
</dbReference>
<dbReference type="InterPro" id="IPR010562">
    <property type="entry name" value="Haemolymph_juvenile_hormone-bd"/>
</dbReference>
<dbReference type="EMBL" id="LR824018">
    <property type="protein sequence ID" value="CAH0586860.1"/>
    <property type="molecule type" value="Genomic_DNA"/>
</dbReference>
<dbReference type="OrthoDB" id="6854146at2759"/>
<keyword evidence="1" id="KW-0732">Signal</keyword>
<dbReference type="AlphaFoldDB" id="A0A9P0BRF0"/>
<gene>
    <name evidence="2" type="ORF">CINC_LOCUS3362</name>
</gene>
<feature type="chain" id="PRO_5040111906" evidence="1">
    <location>
        <begin position="20"/>
        <end position="223"/>
    </location>
</feature>
<evidence type="ECO:0000256" key="1">
    <source>
        <dbReference type="SAM" id="SignalP"/>
    </source>
</evidence>
<dbReference type="PANTHER" id="PTHR11008:SF32">
    <property type="entry name" value="CIRCADIAN CLOCK-CONTROLLED PROTEIN DAYWAKE-RELATED"/>
    <property type="match status" value="1"/>
</dbReference>
<dbReference type="Proteomes" id="UP001154114">
    <property type="component" value="Chromosome 15"/>
</dbReference>
<organism evidence="2 3">
    <name type="scientific">Chrysodeixis includens</name>
    <name type="common">Soybean looper</name>
    <name type="synonym">Pseudoplusia includens</name>
    <dbReference type="NCBI Taxonomy" id="689277"/>
    <lineage>
        <taxon>Eukaryota</taxon>
        <taxon>Metazoa</taxon>
        <taxon>Ecdysozoa</taxon>
        <taxon>Arthropoda</taxon>
        <taxon>Hexapoda</taxon>
        <taxon>Insecta</taxon>
        <taxon>Pterygota</taxon>
        <taxon>Neoptera</taxon>
        <taxon>Endopterygota</taxon>
        <taxon>Lepidoptera</taxon>
        <taxon>Glossata</taxon>
        <taxon>Ditrysia</taxon>
        <taxon>Noctuoidea</taxon>
        <taxon>Noctuidae</taxon>
        <taxon>Plusiinae</taxon>
        <taxon>Chrysodeixis</taxon>
    </lineage>
</organism>
<evidence type="ECO:0000313" key="2">
    <source>
        <dbReference type="EMBL" id="CAH0586860.1"/>
    </source>
</evidence>
<reference evidence="2" key="1">
    <citation type="submission" date="2021-12" db="EMBL/GenBank/DDBJ databases">
        <authorList>
            <person name="King R."/>
        </authorList>
    </citation>
    <scope>NUCLEOTIDE SEQUENCE</scope>
</reference>
<proteinExistence type="predicted"/>